<sequence length="75" mass="8417">MGHQVIVQVECYSGSAYGERPQALIWKGRHVRVEEVLDTRQNPNGKAFTLLLAGAMQIELEYDQAKEVWTANGLT</sequence>
<gene>
    <name evidence="1" type="ORF">SDC9_193244</name>
</gene>
<comment type="caution">
    <text evidence="1">The sequence shown here is derived from an EMBL/GenBank/DDBJ whole genome shotgun (WGS) entry which is preliminary data.</text>
</comment>
<organism evidence="1">
    <name type="scientific">bioreactor metagenome</name>
    <dbReference type="NCBI Taxonomy" id="1076179"/>
    <lineage>
        <taxon>unclassified sequences</taxon>
        <taxon>metagenomes</taxon>
        <taxon>ecological metagenomes</taxon>
    </lineage>
</organism>
<reference evidence="1" key="1">
    <citation type="submission" date="2019-08" db="EMBL/GenBank/DDBJ databases">
        <authorList>
            <person name="Kucharzyk K."/>
            <person name="Murdoch R.W."/>
            <person name="Higgins S."/>
            <person name="Loffler F."/>
        </authorList>
    </citation>
    <scope>NUCLEOTIDE SEQUENCE</scope>
</reference>
<proteinExistence type="predicted"/>
<protein>
    <submittedName>
        <fullName evidence="1">Uncharacterized protein</fullName>
    </submittedName>
</protein>
<name>A0A645I316_9ZZZZ</name>
<dbReference type="AlphaFoldDB" id="A0A645I316"/>
<dbReference type="EMBL" id="VSSQ01105742">
    <property type="protein sequence ID" value="MPN45675.1"/>
    <property type="molecule type" value="Genomic_DNA"/>
</dbReference>
<accession>A0A645I316</accession>
<evidence type="ECO:0000313" key="1">
    <source>
        <dbReference type="EMBL" id="MPN45675.1"/>
    </source>
</evidence>